<dbReference type="SUPFAM" id="SSF102645">
    <property type="entry name" value="CoaB-like"/>
    <property type="match status" value="1"/>
</dbReference>
<evidence type="ECO:0000313" key="7">
    <source>
        <dbReference type="EMBL" id="SFU44344.1"/>
    </source>
</evidence>
<dbReference type="GO" id="GO:0010181">
    <property type="term" value="F:FMN binding"/>
    <property type="evidence" value="ECO:0007669"/>
    <property type="project" value="UniProtKB-UniRule"/>
</dbReference>
<dbReference type="STRING" id="155865.SAMN05216515_10627"/>
<dbReference type="PANTHER" id="PTHR14359">
    <property type="entry name" value="HOMO-OLIGOMERIC FLAVIN CONTAINING CYS DECARBOXYLASE FAMILY"/>
    <property type="match status" value="1"/>
</dbReference>
<comment type="similarity">
    <text evidence="3 4">In the N-terminal section; belongs to the HFCD (homo-oligomeric flavin containing Cys decarboxylase) superfamily.</text>
</comment>
<dbReference type="GeneID" id="78354483"/>
<dbReference type="Gene3D" id="3.40.50.1950">
    <property type="entry name" value="Flavin prenyltransferase-like"/>
    <property type="match status" value="1"/>
</dbReference>
<dbReference type="EC" id="6.3.2.5" evidence="3"/>
<keyword evidence="3 4" id="KW-0436">Ligase</keyword>
<dbReference type="UniPathway" id="UPA00241">
    <property type="reaction ID" value="UER00353"/>
</dbReference>
<evidence type="ECO:0000259" key="5">
    <source>
        <dbReference type="Pfam" id="PF02441"/>
    </source>
</evidence>
<organism evidence="7 8">
    <name type="scientific">Eubacterium pyruvativorans</name>
    <dbReference type="NCBI Taxonomy" id="155865"/>
    <lineage>
        <taxon>Bacteria</taxon>
        <taxon>Bacillati</taxon>
        <taxon>Bacillota</taxon>
        <taxon>Clostridia</taxon>
        <taxon>Eubacteriales</taxon>
        <taxon>Eubacteriaceae</taxon>
        <taxon>Eubacterium</taxon>
    </lineage>
</organism>
<feature type="region of interest" description="Phosphopantothenoylcysteine decarboxylase" evidence="3">
    <location>
        <begin position="1"/>
        <end position="193"/>
    </location>
</feature>
<keyword evidence="3" id="KW-0479">Metal-binding</keyword>
<dbReference type="AlphaFoldDB" id="A0A1I7G7B3"/>
<feature type="region of interest" description="Phosphopantothenate--cysteine ligase" evidence="3">
    <location>
        <begin position="194"/>
        <end position="404"/>
    </location>
</feature>
<name>A0A1I7G7B3_9FIRM</name>
<accession>A0A1I7G7B3</accession>
<dbReference type="HAMAP" id="MF_02225">
    <property type="entry name" value="CoaBC"/>
    <property type="match status" value="1"/>
</dbReference>
<dbReference type="SUPFAM" id="SSF52507">
    <property type="entry name" value="Homo-oligomeric flavin-containing Cys decarboxylases, HFCD"/>
    <property type="match status" value="1"/>
</dbReference>
<dbReference type="EC" id="4.1.1.36" evidence="3"/>
<dbReference type="GO" id="GO:0004633">
    <property type="term" value="F:phosphopantothenoylcysteine decarboxylase activity"/>
    <property type="evidence" value="ECO:0007669"/>
    <property type="project" value="UniProtKB-UniRule"/>
</dbReference>
<keyword evidence="3 4" id="KW-0285">Flavoprotein</keyword>
<evidence type="ECO:0000256" key="3">
    <source>
        <dbReference type="HAMAP-Rule" id="MF_02225"/>
    </source>
</evidence>
<dbReference type="GO" id="GO:0046872">
    <property type="term" value="F:metal ion binding"/>
    <property type="evidence" value="ECO:0007669"/>
    <property type="project" value="UniProtKB-KW"/>
</dbReference>
<dbReference type="NCBIfam" id="TIGR00521">
    <property type="entry name" value="coaBC_dfp"/>
    <property type="match status" value="1"/>
</dbReference>
<reference evidence="7 8" key="1">
    <citation type="submission" date="2016-10" db="EMBL/GenBank/DDBJ databases">
        <authorList>
            <person name="de Groot N.N."/>
        </authorList>
    </citation>
    <scope>NUCLEOTIDE SEQUENCE [LARGE SCALE GENOMIC DNA]</scope>
    <source>
        <strain evidence="7 8">KHGC13</strain>
    </source>
</reference>
<dbReference type="GO" id="GO:0015937">
    <property type="term" value="P:coenzyme A biosynthetic process"/>
    <property type="evidence" value="ECO:0007669"/>
    <property type="project" value="UniProtKB-UniRule"/>
</dbReference>
<evidence type="ECO:0000256" key="1">
    <source>
        <dbReference type="ARBA" id="ARBA00022793"/>
    </source>
</evidence>
<dbReference type="EMBL" id="FPBT01000005">
    <property type="protein sequence ID" value="SFU44344.1"/>
    <property type="molecule type" value="Genomic_DNA"/>
</dbReference>
<dbReference type="Gene3D" id="3.40.50.10300">
    <property type="entry name" value="CoaB-like"/>
    <property type="match status" value="1"/>
</dbReference>
<comment type="catalytic activity">
    <reaction evidence="3 4">
        <text>N-[(R)-4-phosphopantothenoyl]-L-cysteine + H(+) = (R)-4'-phosphopantetheine + CO2</text>
        <dbReference type="Rhea" id="RHEA:16793"/>
        <dbReference type="ChEBI" id="CHEBI:15378"/>
        <dbReference type="ChEBI" id="CHEBI:16526"/>
        <dbReference type="ChEBI" id="CHEBI:59458"/>
        <dbReference type="ChEBI" id="CHEBI:61723"/>
        <dbReference type="EC" id="4.1.1.36"/>
    </reaction>
</comment>
<dbReference type="GO" id="GO:0071513">
    <property type="term" value="C:phosphopantothenoylcysteine decarboxylase complex"/>
    <property type="evidence" value="ECO:0007669"/>
    <property type="project" value="TreeGrafter"/>
</dbReference>
<comment type="cofactor">
    <cofactor evidence="3">
        <name>Mg(2+)</name>
        <dbReference type="ChEBI" id="CHEBI:18420"/>
    </cofactor>
</comment>
<dbReference type="GO" id="GO:0004632">
    <property type="term" value="F:phosphopantothenate--cysteine ligase activity"/>
    <property type="evidence" value="ECO:0007669"/>
    <property type="project" value="UniProtKB-UniRule"/>
</dbReference>
<feature type="binding site" evidence="3">
    <location>
        <position position="282"/>
    </location>
    <ligand>
        <name>CTP</name>
        <dbReference type="ChEBI" id="CHEBI:37563"/>
    </ligand>
</feature>
<dbReference type="InterPro" id="IPR036551">
    <property type="entry name" value="Flavin_trans-like"/>
</dbReference>
<dbReference type="InterPro" id="IPR035929">
    <property type="entry name" value="CoaB-like_sf"/>
</dbReference>
<comment type="catalytic activity">
    <reaction evidence="3 4">
        <text>(R)-4'-phosphopantothenate + L-cysteine + CTP = N-[(R)-4-phosphopantothenoyl]-L-cysteine + CMP + diphosphate + H(+)</text>
        <dbReference type="Rhea" id="RHEA:19397"/>
        <dbReference type="ChEBI" id="CHEBI:10986"/>
        <dbReference type="ChEBI" id="CHEBI:15378"/>
        <dbReference type="ChEBI" id="CHEBI:33019"/>
        <dbReference type="ChEBI" id="CHEBI:35235"/>
        <dbReference type="ChEBI" id="CHEBI:37563"/>
        <dbReference type="ChEBI" id="CHEBI:59458"/>
        <dbReference type="ChEBI" id="CHEBI:60377"/>
        <dbReference type="EC" id="6.3.2.5"/>
    </reaction>
</comment>
<comment type="cofactor">
    <cofactor evidence="3">
        <name>FMN</name>
        <dbReference type="ChEBI" id="CHEBI:58210"/>
    </cofactor>
    <text evidence="3">Binds 1 FMN per subunit.</text>
</comment>
<keyword evidence="8" id="KW-1185">Reference proteome</keyword>
<feature type="active site" description="Proton donor" evidence="3">
    <location>
        <position position="161"/>
    </location>
</feature>
<feature type="domain" description="DNA/pantothenate metabolism flavoprotein C-terminal" evidence="6">
    <location>
        <begin position="189"/>
        <end position="397"/>
    </location>
</feature>
<feature type="binding site" evidence="3">
    <location>
        <position position="292"/>
    </location>
    <ligand>
        <name>CTP</name>
        <dbReference type="ChEBI" id="CHEBI:37563"/>
    </ligand>
</feature>
<feature type="binding site" evidence="3">
    <location>
        <position position="327"/>
    </location>
    <ligand>
        <name>CTP</name>
        <dbReference type="ChEBI" id="CHEBI:37563"/>
    </ligand>
</feature>
<comment type="caution">
    <text evidence="3">Lacks conserved residue(s) required for the propagation of feature annotation.</text>
</comment>
<dbReference type="InterPro" id="IPR003382">
    <property type="entry name" value="Flavoprotein"/>
</dbReference>
<evidence type="ECO:0000256" key="4">
    <source>
        <dbReference type="RuleBase" id="RU364078"/>
    </source>
</evidence>
<protein>
    <recommendedName>
        <fullName evidence="3">Coenzyme A biosynthesis bifunctional protein CoaBC</fullName>
    </recommendedName>
    <alternativeName>
        <fullName evidence="3">DNA/pantothenate metabolism flavoprotein</fullName>
    </alternativeName>
    <alternativeName>
        <fullName evidence="3">Phosphopantothenoylcysteine synthetase/decarboxylase</fullName>
        <shortName evidence="3">PPCS-PPCDC</shortName>
    </alternativeName>
    <domain>
        <recommendedName>
            <fullName evidence="3">Phosphopantothenoylcysteine decarboxylase</fullName>
            <shortName evidence="3">PPC decarboxylase</shortName>
            <shortName evidence="3">PPC-DC</shortName>
            <ecNumber evidence="3">4.1.1.36</ecNumber>
        </recommendedName>
        <alternativeName>
            <fullName evidence="3">CoaC</fullName>
        </alternativeName>
    </domain>
    <domain>
        <recommendedName>
            <fullName evidence="3">Phosphopantothenate--cysteine ligase</fullName>
            <ecNumber evidence="3">6.3.2.5</ecNumber>
        </recommendedName>
        <alternativeName>
            <fullName evidence="3">CoaB</fullName>
        </alternativeName>
        <alternativeName>
            <fullName evidence="3">Phosphopantothenoylcysteine synthetase</fullName>
            <shortName evidence="3">PPC synthetase</shortName>
            <shortName evidence="3">PPC-S</shortName>
        </alternativeName>
    </domain>
</protein>
<dbReference type="RefSeq" id="WP_090163210.1">
    <property type="nucleotide sequence ID" value="NZ_CADAOJ010000033.1"/>
</dbReference>
<dbReference type="Proteomes" id="UP000198817">
    <property type="component" value="Unassembled WGS sequence"/>
</dbReference>
<sequence length="404" mass="44367">MNAKKFQNKKILIGITGGIAAYKACALVSRLKKEGGDVHVMMTENAAHFVDPMTFETLSGNRCVTDTFDRNHQFNVEHVALATDADLFLIAPATANTIAKLACGLADNMLTTTFLAADCPKMVAPAMNTGMYENPVTQRNLNTLREFGIQVIEPDEGYLACGVTGSGRMPEAEELYAYVERELLREKDLTGKRILVTAGATRESMDPVRFITNHSSGKMGYAIAKECMLRGADVVVVRAHTTADAPAFCHYIDAVSAADMYREVMRRSMAADAVFMAAAVSDYTPKDVAEQKMKKSDEDLSLELKRTVDILARLGETKREGQFICGFSMETQNLVENSARKLVKKHADMIVANNLMEQGAGFGTDTNRVTLITKHGAERLELMSKEEVAREIVDRAREALVSSN</sequence>
<dbReference type="InterPro" id="IPR005252">
    <property type="entry name" value="CoaBC"/>
</dbReference>
<keyword evidence="3" id="KW-0460">Magnesium</keyword>
<comment type="pathway">
    <text evidence="3 4">Cofactor biosynthesis; coenzyme A biosynthesis; CoA from (R)-pantothenate: step 3/5.</text>
</comment>
<evidence type="ECO:0000256" key="2">
    <source>
        <dbReference type="ARBA" id="ARBA00023239"/>
    </source>
</evidence>
<comment type="function">
    <text evidence="3">Catalyzes two sequential steps in the biosynthesis of coenzyme A. In the first step cysteine is conjugated to 4'-phosphopantothenate to form 4-phosphopantothenoylcysteine. In the second step the latter compound is decarboxylated to form 4'-phosphopantotheine.</text>
</comment>
<comment type="function">
    <text evidence="4">Catalyzes two steps in the biosynthesis of coenzyme A. In the first step cysteine is conjugated to 4'-phosphopantothenate to form 4-phosphopantothenoylcysteine, in the latter compound is decarboxylated to form 4'-phosphopantotheine.</text>
</comment>
<dbReference type="InterPro" id="IPR007085">
    <property type="entry name" value="DNA/pantothenate-metab_flavo_C"/>
</dbReference>
<feature type="binding site" evidence="3">
    <location>
        <position position="341"/>
    </location>
    <ligand>
        <name>CTP</name>
        <dbReference type="ChEBI" id="CHEBI:37563"/>
    </ligand>
</feature>
<gene>
    <name evidence="3" type="primary">coaBC</name>
    <name evidence="7" type="ORF">SAMN05216508_10526</name>
</gene>
<keyword evidence="3" id="KW-0511">Multifunctional enzyme</keyword>
<dbReference type="OrthoDB" id="9802554at2"/>
<evidence type="ECO:0000259" key="6">
    <source>
        <dbReference type="Pfam" id="PF04127"/>
    </source>
</evidence>
<feature type="domain" description="Flavoprotein" evidence="5">
    <location>
        <begin position="9"/>
        <end position="179"/>
    </location>
</feature>
<dbReference type="PANTHER" id="PTHR14359:SF6">
    <property type="entry name" value="PHOSPHOPANTOTHENOYLCYSTEINE DECARBOXYLASE"/>
    <property type="match status" value="1"/>
</dbReference>
<proteinExistence type="inferred from homology"/>
<comment type="similarity">
    <text evidence="3 4">In the C-terminal section; belongs to the PPC synthetase family.</text>
</comment>
<dbReference type="Pfam" id="PF04127">
    <property type="entry name" value="DFP"/>
    <property type="match status" value="1"/>
</dbReference>
<keyword evidence="2 3" id="KW-0456">Lyase</keyword>
<dbReference type="GO" id="GO:0015941">
    <property type="term" value="P:pantothenate catabolic process"/>
    <property type="evidence" value="ECO:0007669"/>
    <property type="project" value="InterPro"/>
</dbReference>
<evidence type="ECO:0000313" key="8">
    <source>
        <dbReference type="Proteomes" id="UP000198817"/>
    </source>
</evidence>
<keyword evidence="3 4" id="KW-0288">FMN</keyword>
<keyword evidence="1 3" id="KW-0210">Decarboxylase</keyword>
<dbReference type="Pfam" id="PF02441">
    <property type="entry name" value="Flavoprotein"/>
    <property type="match status" value="1"/>
</dbReference>
<feature type="binding site" evidence="3">
    <location>
        <position position="345"/>
    </location>
    <ligand>
        <name>CTP</name>
        <dbReference type="ChEBI" id="CHEBI:37563"/>
    </ligand>
</feature>
<comment type="pathway">
    <text evidence="3 4">Cofactor biosynthesis; coenzyme A biosynthesis; CoA from (R)-pantothenate: step 2/5.</text>
</comment>